<keyword evidence="3 5" id="KW-0131">Cell cycle</keyword>
<organism evidence="7 8">
    <name type="scientific">Candidatus Mediterraneibacter caccavium</name>
    <dbReference type="NCBI Taxonomy" id="2838661"/>
    <lineage>
        <taxon>Bacteria</taxon>
        <taxon>Bacillati</taxon>
        <taxon>Bacillota</taxon>
        <taxon>Clostridia</taxon>
        <taxon>Lachnospirales</taxon>
        <taxon>Lachnospiraceae</taxon>
        <taxon>Mediterraneibacter</taxon>
    </lineage>
</organism>
<comment type="subcellular location">
    <subcellularLocation>
        <location evidence="5">Cytoplasm</location>
    </subcellularLocation>
    <text evidence="5">Localizes to the division site, in a FtsZ-dependent manner.</text>
</comment>
<sequence>MGVFDKFLDIMKLNDEDDYEDDFYDDDEYFDDEESYKEKPHRRSLFGKKNTKEDNFDDFDMEEEEKFQPSTSNKVTPMRHPAARKSGNMEVCVVKPSSVDDSREITETLLSGRTVILNLEGMDLEIAQRIIDFISGATFAINGNLQKISNYIFLVTPTNVDISGDLQDLLGGSMETPSIRGRY</sequence>
<evidence type="ECO:0000256" key="5">
    <source>
        <dbReference type="HAMAP-Rule" id="MF_01197"/>
    </source>
</evidence>
<dbReference type="EMBL" id="DXFA01000073">
    <property type="protein sequence ID" value="HIX48134.1"/>
    <property type="molecule type" value="Genomic_DNA"/>
</dbReference>
<dbReference type="Gene3D" id="3.30.110.150">
    <property type="entry name" value="SepF-like protein"/>
    <property type="match status" value="1"/>
</dbReference>
<dbReference type="HAMAP" id="MF_01197">
    <property type="entry name" value="SepF"/>
    <property type="match status" value="1"/>
</dbReference>
<evidence type="ECO:0000256" key="1">
    <source>
        <dbReference type="ARBA" id="ARBA00022618"/>
    </source>
</evidence>
<gene>
    <name evidence="5" type="primary">sepF</name>
    <name evidence="7" type="ORF">H9981_03835</name>
</gene>
<dbReference type="InterPro" id="IPR023052">
    <property type="entry name" value="Cell_div_SepF"/>
</dbReference>
<keyword evidence="2 5" id="KW-0717">Septation</keyword>
<evidence type="ECO:0000256" key="6">
    <source>
        <dbReference type="SAM" id="MobiDB-lite"/>
    </source>
</evidence>
<dbReference type="PANTHER" id="PTHR35798">
    <property type="entry name" value="CELL DIVISION PROTEIN SEPF"/>
    <property type="match status" value="1"/>
</dbReference>
<protein>
    <recommendedName>
        <fullName evidence="5">Cell division protein SepF</fullName>
    </recommendedName>
</protein>
<feature type="region of interest" description="Disordered" evidence="6">
    <location>
        <begin position="18"/>
        <end position="83"/>
    </location>
</feature>
<comment type="function">
    <text evidence="4 5">Cell division protein that is part of the divisome complex and is recruited early to the Z-ring. Probably stimulates Z-ring formation, perhaps through the cross-linking of FtsZ protofilaments. Its function overlaps with FtsA.</text>
</comment>
<dbReference type="GO" id="GO:0000917">
    <property type="term" value="P:division septum assembly"/>
    <property type="evidence" value="ECO:0007669"/>
    <property type="project" value="UniProtKB-KW"/>
</dbReference>
<evidence type="ECO:0000256" key="3">
    <source>
        <dbReference type="ARBA" id="ARBA00023306"/>
    </source>
</evidence>
<evidence type="ECO:0000313" key="7">
    <source>
        <dbReference type="EMBL" id="HIX48134.1"/>
    </source>
</evidence>
<dbReference type="AlphaFoldDB" id="A0A9D1VWA3"/>
<reference evidence="7" key="2">
    <citation type="submission" date="2021-04" db="EMBL/GenBank/DDBJ databases">
        <authorList>
            <person name="Gilroy R."/>
        </authorList>
    </citation>
    <scope>NUCLEOTIDE SEQUENCE</scope>
    <source>
        <strain evidence="7">ChiSjej5B23-15282</strain>
    </source>
</reference>
<dbReference type="InterPro" id="IPR038594">
    <property type="entry name" value="SepF-like_sf"/>
</dbReference>
<dbReference type="Proteomes" id="UP000824243">
    <property type="component" value="Unassembled WGS sequence"/>
</dbReference>
<feature type="compositionally biased region" description="Acidic residues" evidence="6">
    <location>
        <begin position="18"/>
        <end position="35"/>
    </location>
</feature>
<comment type="caution">
    <text evidence="7">The sequence shown here is derived from an EMBL/GenBank/DDBJ whole genome shotgun (WGS) entry which is preliminary data.</text>
</comment>
<comment type="subunit">
    <text evidence="5">Homodimer. Interacts with FtsZ.</text>
</comment>
<comment type="similarity">
    <text evidence="5">Belongs to the SepF family.</text>
</comment>
<dbReference type="Pfam" id="PF04472">
    <property type="entry name" value="SepF"/>
    <property type="match status" value="1"/>
</dbReference>
<keyword evidence="5" id="KW-0963">Cytoplasm</keyword>
<evidence type="ECO:0000256" key="4">
    <source>
        <dbReference type="ARBA" id="ARBA00044936"/>
    </source>
</evidence>
<keyword evidence="1 5" id="KW-0132">Cell division</keyword>
<dbReference type="GO" id="GO:0043093">
    <property type="term" value="P:FtsZ-dependent cytokinesis"/>
    <property type="evidence" value="ECO:0007669"/>
    <property type="project" value="UniProtKB-UniRule"/>
</dbReference>
<dbReference type="PANTHER" id="PTHR35798:SF1">
    <property type="entry name" value="CELL DIVISION PROTEIN SEPF"/>
    <property type="match status" value="1"/>
</dbReference>
<dbReference type="InterPro" id="IPR007561">
    <property type="entry name" value="Cell_div_SepF/SepF-rel"/>
</dbReference>
<reference evidence="7" key="1">
    <citation type="journal article" date="2021" name="PeerJ">
        <title>Extensive microbial diversity within the chicken gut microbiome revealed by metagenomics and culture.</title>
        <authorList>
            <person name="Gilroy R."/>
            <person name="Ravi A."/>
            <person name="Getino M."/>
            <person name="Pursley I."/>
            <person name="Horton D.L."/>
            <person name="Alikhan N.F."/>
            <person name="Baker D."/>
            <person name="Gharbi K."/>
            <person name="Hall N."/>
            <person name="Watson M."/>
            <person name="Adriaenssens E.M."/>
            <person name="Foster-Nyarko E."/>
            <person name="Jarju S."/>
            <person name="Secka A."/>
            <person name="Antonio M."/>
            <person name="Oren A."/>
            <person name="Chaudhuri R.R."/>
            <person name="La Ragione R."/>
            <person name="Hildebrand F."/>
            <person name="Pallen M.J."/>
        </authorList>
    </citation>
    <scope>NUCLEOTIDE SEQUENCE</scope>
    <source>
        <strain evidence="7">ChiSjej5B23-15282</strain>
    </source>
</reference>
<proteinExistence type="inferred from homology"/>
<evidence type="ECO:0000313" key="8">
    <source>
        <dbReference type="Proteomes" id="UP000824243"/>
    </source>
</evidence>
<feature type="compositionally biased region" description="Acidic residues" evidence="6">
    <location>
        <begin position="55"/>
        <end position="65"/>
    </location>
</feature>
<evidence type="ECO:0000256" key="2">
    <source>
        <dbReference type="ARBA" id="ARBA00023210"/>
    </source>
</evidence>
<name>A0A9D1VWA3_9FIRM</name>
<accession>A0A9D1VWA3</accession>
<dbReference type="GO" id="GO:0005737">
    <property type="term" value="C:cytoplasm"/>
    <property type="evidence" value="ECO:0007669"/>
    <property type="project" value="UniProtKB-SubCell"/>
</dbReference>